<evidence type="ECO:0000256" key="8">
    <source>
        <dbReference type="SAM" id="MobiDB-lite"/>
    </source>
</evidence>
<evidence type="ECO:0000256" key="5">
    <source>
        <dbReference type="ARBA" id="ARBA00023128"/>
    </source>
</evidence>
<dbReference type="GO" id="GO:0005763">
    <property type="term" value="C:mitochondrial small ribosomal subunit"/>
    <property type="evidence" value="ECO:0007669"/>
    <property type="project" value="TreeGrafter"/>
</dbReference>
<evidence type="ECO:0000256" key="2">
    <source>
        <dbReference type="ARBA" id="ARBA00009863"/>
    </source>
</evidence>
<evidence type="ECO:0000313" key="9">
    <source>
        <dbReference type="EMBL" id="CAE2258747.1"/>
    </source>
</evidence>
<keyword evidence="4" id="KW-0689">Ribosomal protein</keyword>
<name>A0A7S4N195_9STRA</name>
<dbReference type="AlphaFoldDB" id="A0A7S4N195"/>
<dbReference type="PANTHER" id="PTHR12810:SF0">
    <property type="entry name" value="SMALL RIBOSOMAL SUBUNIT PROTEIN MS29"/>
    <property type="match status" value="1"/>
</dbReference>
<protein>
    <recommendedName>
        <fullName evidence="7">Small ribosomal subunit protein mS29</fullName>
    </recommendedName>
</protein>
<sequence length="772" mass="85312">MLRLAARSSARGAVVARRASRAVAGLDCSASSSDGTPSPRETAPSQRRHLGLYRSPDKRNLNDGTSKADVYDEAPPDMIGLGAAPPPAIKTADDMMDYDVLTDDWGVNPDDFAAPRIESEEEREARFEAEEEKEEAKRQAVRDELDARTGRGWTDPWEIEESEWYKDRGWDDAPVWSPDVCSRVSKERLVVLEDVPTLEGLARTAVPPGRTAHPSNVKDKSDYLGDRVAKRRARIRSHIDKIAGGGKIESILAMEDWAEKQDAVDELHEEVEAAVRKREEIWAAQPRFGNWIEREMEAYLLDVAREEREKFEAAAAATSGEGDDDAEQGDDGDSEGDGDAPPPSLPTPEEDASSVPKFLNLLPSGSRPKSWETDGEGRIVRTTDTIVPDILHPLSLHHRGKGGRLVEEWELSAHPGCRHVMMRQATRDVARMLWEADNRTEGERVARIMLTGKKGCGKTSALATLVASARTSGNIVMYLPDGDRLRHLGKYIQPSKNRKHEDGGLLFNLPVLSREVCGQLLHSHEDDLDGMTVPEERLGEFFGKDALRRFRDLAPDAAEGCGEVKIVDLLRAGSEKENIAAACYALSVDHLLHVQDDKPFLVVMDEFNCFFDHLHYFHGAYDEKARYGIPPQRITLFKPLLDVLGLYRAETIKGFAGRTEGGPRPMKRGGIVVATSEGRAVAGKFTSKLVEVATEEGEGDGDSSSAAALMERVEVPAYSKLEVEHALANFEVTGIGRLRFDKGSTVMDDQEVEYLRMVSSSVPQQLMEACIV</sequence>
<dbReference type="InterPro" id="IPR019368">
    <property type="entry name" value="Ribosomal_mS29"/>
</dbReference>
<dbReference type="SUPFAM" id="SSF52540">
    <property type="entry name" value="P-loop containing nucleoside triphosphate hydrolases"/>
    <property type="match status" value="1"/>
</dbReference>
<feature type="compositionally biased region" description="Acidic residues" evidence="8">
    <location>
        <begin position="321"/>
        <end position="338"/>
    </location>
</feature>
<dbReference type="EMBL" id="HBKQ01037113">
    <property type="protein sequence ID" value="CAE2258747.1"/>
    <property type="molecule type" value="Transcribed_RNA"/>
</dbReference>
<dbReference type="PANTHER" id="PTHR12810">
    <property type="entry name" value="MITOCHONDRIAL 28S RIBOSOMAL PROTEIN S29"/>
    <property type="match status" value="1"/>
</dbReference>
<comment type="similarity">
    <text evidence="2">Belongs to the mitochondrion-specific ribosomal protein mS29 family.</text>
</comment>
<feature type="region of interest" description="Disordered" evidence="8">
    <location>
        <begin position="124"/>
        <end position="145"/>
    </location>
</feature>
<evidence type="ECO:0000256" key="7">
    <source>
        <dbReference type="ARBA" id="ARBA00035140"/>
    </source>
</evidence>
<feature type="region of interest" description="Disordered" evidence="8">
    <location>
        <begin position="24"/>
        <end position="74"/>
    </location>
</feature>
<proteinExistence type="inferred from homology"/>
<dbReference type="GO" id="GO:0003735">
    <property type="term" value="F:structural constituent of ribosome"/>
    <property type="evidence" value="ECO:0007669"/>
    <property type="project" value="TreeGrafter"/>
</dbReference>
<reference evidence="9" key="1">
    <citation type="submission" date="2021-01" db="EMBL/GenBank/DDBJ databases">
        <authorList>
            <person name="Corre E."/>
            <person name="Pelletier E."/>
            <person name="Niang G."/>
            <person name="Scheremetjew M."/>
            <person name="Finn R."/>
            <person name="Kale V."/>
            <person name="Holt S."/>
            <person name="Cochrane G."/>
            <person name="Meng A."/>
            <person name="Brown T."/>
            <person name="Cohen L."/>
        </authorList>
    </citation>
    <scope>NUCLEOTIDE SEQUENCE</scope>
    <source>
        <strain evidence="9">Isolate 1302-5</strain>
    </source>
</reference>
<evidence type="ECO:0000256" key="1">
    <source>
        <dbReference type="ARBA" id="ARBA00004173"/>
    </source>
</evidence>
<organism evidence="9">
    <name type="scientific">Odontella aurita</name>
    <dbReference type="NCBI Taxonomy" id="265563"/>
    <lineage>
        <taxon>Eukaryota</taxon>
        <taxon>Sar</taxon>
        <taxon>Stramenopiles</taxon>
        <taxon>Ochrophyta</taxon>
        <taxon>Bacillariophyta</taxon>
        <taxon>Mediophyceae</taxon>
        <taxon>Biddulphiophycidae</taxon>
        <taxon>Eupodiscales</taxon>
        <taxon>Odontellaceae</taxon>
        <taxon>Odontella</taxon>
    </lineage>
</organism>
<feature type="region of interest" description="Disordered" evidence="8">
    <location>
        <begin position="311"/>
        <end position="375"/>
    </location>
</feature>
<evidence type="ECO:0000256" key="4">
    <source>
        <dbReference type="ARBA" id="ARBA00022980"/>
    </source>
</evidence>
<accession>A0A7S4N195</accession>
<comment type="subcellular location">
    <subcellularLocation>
        <location evidence="1">Mitochondrion</location>
    </subcellularLocation>
</comment>
<keyword evidence="3" id="KW-0809">Transit peptide</keyword>
<evidence type="ECO:0000256" key="3">
    <source>
        <dbReference type="ARBA" id="ARBA00022946"/>
    </source>
</evidence>
<keyword evidence="5" id="KW-0496">Mitochondrion</keyword>
<dbReference type="InterPro" id="IPR027417">
    <property type="entry name" value="P-loop_NTPase"/>
</dbReference>
<evidence type="ECO:0000256" key="6">
    <source>
        <dbReference type="ARBA" id="ARBA00023274"/>
    </source>
</evidence>
<dbReference type="Pfam" id="PF10236">
    <property type="entry name" value="DAP3"/>
    <property type="match status" value="1"/>
</dbReference>
<gene>
    <name evidence="9" type="ORF">OAUR00152_LOCUS25600</name>
</gene>
<keyword evidence="6" id="KW-0687">Ribonucleoprotein</keyword>